<dbReference type="Proteomes" id="UP000799767">
    <property type="component" value="Unassembled WGS sequence"/>
</dbReference>
<keyword evidence="2" id="KW-0812">Transmembrane</keyword>
<name>A0A6A6PZN1_9PEZI</name>
<evidence type="ECO:0000256" key="1">
    <source>
        <dbReference type="SAM" id="MobiDB-lite"/>
    </source>
</evidence>
<feature type="compositionally biased region" description="Polar residues" evidence="1">
    <location>
        <begin position="132"/>
        <end position="143"/>
    </location>
</feature>
<protein>
    <submittedName>
        <fullName evidence="3">Uncharacterized protein</fullName>
    </submittedName>
</protein>
<keyword evidence="2" id="KW-0472">Membrane</keyword>
<feature type="compositionally biased region" description="Basic and acidic residues" evidence="1">
    <location>
        <begin position="52"/>
        <end position="65"/>
    </location>
</feature>
<feature type="region of interest" description="Disordered" evidence="1">
    <location>
        <begin position="45"/>
        <end position="172"/>
    </location>
</feature>
<gene>
    <name evidence="3" type="ORF">BDY17DRAFT_293700</name>
</gene>
<feature type="compositionally biased region" description="Basic and acidic residues" evidence="1">
    <location>
        <begin position="118"/>
        <end position="127"/>
    </location>
</feature>
<dbReference type="RefSeq" id="XP_033592054.1">
    <property type="nucleotide sequence ID" value="XM_033733024.1"/>
</dbReference>
<feature type="compositionally biased region" description="Basic and acidic residues" evidence="1">
    <location>
        <begin position="94"/>
        <end position="111"/>
    </location>
</feature>
<sequence length="433" mass="47968">MVAMGETITIVNKSGKVVSTSKHLVNIFNEAKSAYNQRKAELKAFRRNQQGGRKDDERTARRRLDALTLADDDSTYRHHSRRGSDSGRSTSRGHASERGARRPRPPIERGVTDSFYTNDRRSKRDSPPRSSQAPSPLRQQVDTSPRAGELTRRHTDDVAFRSHRSPRSRRASLDDIDMDLAYGELPPPLPERKYDEEIELRAKMSGLQRLLDECNCLQHSVTAIIENLQKNPDALAAVAVTLAEISNLLSKMAPGALAGLKGAFPAGVALLASPEFAIAIGVGVGVTIIALGGYKIIKKIKARKEEELQPHKAIELRRRKSTDSELETVKELDRVEAWRRGIDGDDAESVGTSVEGEIITPRAAKTLMEEGRFHESDLQSRTGSDAQKKRSKKHRSSGSERGSEKTSRSSKGRSDVHAKSKTEHGGLRMLFKK</sequence>
<keyword evidence="2" id="KW-1133">Transmembrane helix</keyword>
<feature type="compositionally biased region" description="Basic and acidic residues" evidence="1">
    <location>
        <begin position="369"/>
        <end position="378"/>
    </location>
</feature>
<feature type="compositionally biased region" description="Basic and acidic residues" evidence="1">
    <location>
        <begin position="149"/>
        <end position="160"/>
    </location>
</feature>
<keyword evidence="4" id="KW-1185">Reference proteome</keyword>
<feature type="region of interest" description="Disordered" evidence="1">
    <location>
        <begin position="369"/>
        <end position="433"/>
    </location>
</feature>
<evidence type="ECO:0000313" key="3">
    <source>
        <dbReference type="EMBL" id="KAF2485485.1"/>
    </source>
</evidence>
<evidence type="ECO:0000256" key="2">
    <source>
        <dbReference type="SAM" id="Phobius"/>
    </source>
</evidence>
<dbReference type="AlphaFoldDB" id="A0A6A6PZN1"/>
<accession>A0A6A6PZN1</accession>
<organism evidence="3 4">
    <name type="scientific">Neohortaea acidophila</name>
    <dbReference type="NCBI Taxonomy" id="245834"/>
    <lineage>
        <taxon>Eukaryota</taxon>
        <taxon>Fungi</taxon>
        <taxon>Dikarya</taxon>
        <taxon>Ascomycota</taxon>
        <taxon>Pezizomycotina</taxon>
        <taxon>Dothideomycetes</taxon>
        <taxon>Dothideomycetidae</taxon>
        <taxon>Mycosphaerellales</taxon>
        <taxon>Teratosphaeriaceae</taxon>
        <taxon>Neohortaea</taxon>
    </lineage>
</organism>
<reference evidence="3" key="1">
    <citation type="journal article" date="2020" name="Stud. Mycol.">
        <title>101 Dothideomycetes genomes: a test case for predicting lifestyles and emergence of pathogens.</title>
        <authorList>
            <person name="Haridas S."/>
            <person name="Albert R."/>
            <person name="Binder M."/>
            <person name="Bloem J."/>
            <person name="Labutti K."/>
            <person name="Salamov A."/>
            <person name="Andreopoulos B."/>
            <person name="Baker S."/>
            <person name="Barry K."/>
            <person name="Bills G."/>
            <person name="Bluhm B."/>
            <person name="Cannon C."/>
            <person name="Castanera R."/>
            <person name="Culley D."/>
            <person name="Daum C."/>
            <person name="Ezra D."/>
            <person name="Gonzalez J."/>
            <person name="Henrissat B."/>
            <person name="Kuo A."/>
            <person name="Liang C."/>
            <person name="Lipzen A."/>
            <person name="Lutzoni F."/>
            <person name="Magnuson J."/>
            <person name="Mondo S."/>
            <person name="Nolan M."/>
            <person name="Ohm R."/>
            <person name="Pangilinan J."/>
            <person name="Park H.-J."/>
            <person name="Ramirez L."/>
            <person name="Alfaro M."/>
            <person name="Sun H."/>
            <person name="Tritt A."/>
            <person name="Yoshinaga Y."/>
            <person name="Zwiers L.-H."/>
            <person name="Turgeon B."/>
            <person name="Goodwin S."/>
            <person name="Spatafora J."/>
            <person name="Crous P."/>
            <person name="Grigoriev I."/>
        </authorList>
    </citation>
    <scope>NUCLEOTIDE SEQUENCE</scope>
    <source>
        <strain evidence="3">CBS 113389</strain>
    </source>
</reference>
<feature type="compositionally biased region" description="Basic residues" evidence="1">
    <location>
        <begin position="161"/>
        <end position="170"/>
    </location>
</feature>
<proteinExistence type="predicted"/>
<dbReference type="OrthoDB" id="5402307at2759"/>
<dbReference type="GeneID" id="54474026"/>
<dbReference type="EMBL" id="MU001633">
    <property type="protein sequence ID" value="KAF2485485.1"/>
    <property type="molecule type" value="Genomic_DNA"/>
</dbReference>
<feature type="transmembrane region" description="Helical" evidence="2">
    <location>
        <begin position="276"/>
        <end position="294"/>
    </location>
</feature>
<feature type="compositionally biased region" description="Basic and acidic residues" evidence="1">
    <location>
        <begin position="397"/>
        <end position="426"/>
    </location>
</feature>
<evidence type="ECO:0000313" key="4">
    <source>
        <dbReference type="Proteomes" id="UP000799767"/>
    </source>
</evidence>